<gene>
    <name evidence="1" type="ORF">N7U68_00625</name>
</gene>
<reference evidence="1" key="1">
    <citation type="submission" date="2022-10" db="EMBL/GenBank/DDBJ databases">
        <title>Roseovarius pelagicus sp. nov., isolated from Arctic seawater.</title>
        <authorList>
            <person name="Hong Y.W."/>
            <person name="Hwang C.Y."/>
        </authorList>
    </citation>
    <scope>NUCLEOTIDE SEQUENCE</scope>
    <source>
        <strain evidence="1">HL-MP18</strain>
        <plasmid evidence="1">unnamed2</plasmid>
    </source>
</reference>
<geneLocation type="plasmid" evidence="1 2">
    <name>unnamed2</name>
</geneLocation>
<dbReference type="EMBL" id="CP106737">
    <property type="protein sequence ID" value="UXX81400.1"/>
    <property type="molecule type" value="Genomic_DNA"/>
</dbReference>
<sequence>MHLQRGAQAGRDRTGKASASQVSSCLADHCTRDCAGCGDSLMEGWKIERHTRGRRMISVSMALLDWLYRRRFLG</sequence>
<name>A0ABY6D5F9_9RHOB</name>
<keyword evidence="1" id="KW-0614">Plasmid</keyword>
<protein>
    <submittedName>
        <fullName evidence="1">Uncharacterized protein</fullName>
    </submittedName>
</protein>
<accession>A0ABY6D5F9</accession>
<keyword evidence="2" id="KW-1185">Reference proteome</keyword>
<evidence type="ECO:0000313" key="2">
    <source>
        <dbReference type="Proteomes" id="UP001064087"/>
    </source>
</evidence>
<proteinExistence type="predicted"/>
<evidence type="ECO:0000313" key="1">
    <source>
        <dbReference type="EMBL" id="UXX81400.1"/>
    </source>
</evidence>
<dbReference type="Proteomes" id="UP001064087">
    <property type="component" value="Plasmid unnamed2"/>
</dbReference>
<organism evidence="1 2">
    <name type="scientific">Roseovarius pelagicus</name>
    <dbReference type="NCBI Taxonomy" id="2980108"/>
    <lineage>
        <taxon>Bacteria</taxon>
        <taxon>Pseudomonadati</taxon>
        <taxon>Pseudomonadota</taxon>
        <taxon>Alphaproteobacteria</taxon>
        <taxon>Rhodobacterales</taxon>
        <taxon>Roseobacteraceae</taxon>
        <taxon>Roseovarius</taxon>
    </lineage>
</organism>